<proteinExistence type="predicted"/>
<comment type="caution">
    <text evidence="2">The sequence shown here is derived from an EMBL/GenBank/DDBJ whole genome shotgun (WGS) entry which is preliminary data.</text>
</comment>
<evidence type="ECO:0000313" key="2">
    <source>
        <dbReference type="EMBL" id="CAH0370665.1"/>
    </source>
</evidence>
<gene>
    <name evidence="2" type="ORF">PECAL_3P05620</name>
</gene>
<organism evidence="2 3">
    <name type="scientific">Pelagomonas calceolata</name>
    <dbReference type="NCBI Taxonomy" id="35677"/>
    <lineage>
        <taxon>Eukaryota</taxon>
        <taxon>Sar</taxon>
        <taxon>Stramenopiles</taxon>
        <taxon>Ochrophyta</taxon>
        <taxon>Pelagophyceae</taxon>
        <taxon>Pelagomonadales</taxon>
        <taxon>Pelagomonadaceae</taxon>
        <taxon>Pelagomonas</taxon>
    </lineage>
</organism>
<feature type="compositionally biased region" description="Acidic residues" evidence="1">
    <location>
        <begin position="302"/>
        <end position="312"/>
    </location>
</feature>
<sequence length="312" mass="34509">MKHTTLASTHHALEHAGAFLTPGDYPSLKAVGRTFVQKAGVTVGLLRSIPKYNKKGKRRLAALELQARLLGSAAEPYLLLALREDSSQGVRGTAARWLARIALHSEEDVRTRLYGVLVERYDAEARMMDVRAALTESLSHDALELQRLFPGRALTTAALESSAKRARDAQLAPARRARSEAARAAADARSEAARAAADAELQEKQARDKRGQLLDFLYCSMERHRQRRRDPGTTLDDLYEATLCIEGSLLETRRVFGCSHRITMKIEDELRDARAAFRAGARRRALRLMPAPAADTTRTAPADDDVSDDDLL</sequence>
<dbReference type="AlphaFoldDB" id="A0A8J2WIY0"/>
<feature type="region of interest" description="Disordered" evidence="1">
    <location>
        <begin position="165"/>
        <end position="185"/>
    </location>
</feature>
<feature type="region of interest" description="Disordered" evidence="1">
    <location>
        <begin position="288"/>
        <end position="312"/>
    </location>
</feature>
<dbReference type="Proteomes" id="UP000789595">
    <property type="component" value="Unassembled WGS sequence"/>
</dbReference>
<reference evidence="2" key="1">
    <citation type="submission" date="2021-11" db="EMBL/GenBank/DDBJ databases">
        <authorList>
            <consortium name="Genoscope - CEA"/>
            <person name="William W."/>
        </authorList>
    </citation>
    <scope>NUCLEOTIDE SEQUENCE</scope>
</reference>
<dbReference type="EMBL" id="CAKKNE010000003">
    <property type="protein sequence ID" value="CAH0370665.1"/>
    <property type="molecule type" value="Genomic_DNA"/>
</dbReference>
<accession>A0A8J2WIY0</accession>
<feature type="compositionally biased region" description="Low complexity" evidence="1">
    <location>
        <begin position="288"/>
        <end position="300"/>
    </location>
</feature>
<evidence type="ECO:0000313" key="3">
    <source>
        <dbReference type="Proteomes" id="UP000789595"/>
    </source>
</evidence>
<evidence type="ECO:0000256" key="1">
    <source>
        <dbReference type="SAM" id="MobiDB-lite"/>
    </source>
</evidence>
<name>A0A8J2WIY0_9STRA</name>
<keyword evidence="3" id="KW-1185">Reference proteome</keyword>
<protein>
    <submittedName>
        <fullName evidence="2">Uncharacterized protein</fullName>
    </submittedName>
</protein>